<dbReference type="GO" id="GO:0016125">
    <property type="term" value="P:sterol metabolic process"/>
    <property type="evidence" value="ECO:0007669"/>
    <property type="project" value="TreeGrafter"/>
</dbReference>
<name>A0AAV1R593_9ROSI</name>
<evidence type="ECO:0000256" key="3">
    <source>
        <dbReference type="ARBA" id="ARBA00023004"/>
    </source>
</evidence>
<dbReference type="PANTHER" id="PTHR24286">
    <property type="entry name" value="CYTOCHROME P450 26"/>
    <property type="match status" value="1"/>
</dbReference>
<protein>
    <submittedName>
        <fullName evidence="4">Uncharacterized protein</fullName>
    </submittedName>
</protein>
<dbReference type="GO" id="GO:0005506">
    <property type="term" value="F:iron ion binding"/>
    <property type="evidence" value="ECO:0007669"/>
    <property type="project" value="InterPro"/>
</dbReference>
<dbReference type="SUPFAM" id="SSF48264">
    <property type="entry name" value="Cytochrome P450"/>
    <property type="match status" value="1"/>
</dbReference>
<dbReference type="Gene3D" id="1.10.630.10">
    <property type="entry name" value="Cytochrome P450"/>
    <property type="match status" value="1"/>
</dbReference>
<evidence type="ECO:0000313" key="4">
    <source>
        <dbReference type="EMBL" id="CAK7329098.1"/>
    </source>
</evidence>
<sequence length="131" mass="14877">MEESNLQWSSPPGSMGLPLIGKTLHLIIPSYSLDLNPFVKKRIQRPIVISTDPELNHLILRQEGRLVETWHLDTFSRPSNQDSESRTSAVGVIHKYIRNLSLTHFGVEGLKQGLLPQIEDIVKKTLLKWST</sequence>
<dbReference type="PANTHER" id="PTHR24286:SF305">
    <property type="entry name" value="CYTOCHROME P450 708A2"/>
    <property type="match status" value="1"/>
</dbReference>
<evidence type="ECO:0000313" key="5">
    <source>
        <dbReference type="Proteomes" id="UP001314170"/>
    </source>
</evidence>
<keyword evidence="3" id="KW-0408">Iron</keyword>
<dbReference type="Proteomes" id="UP001314170">
    <property type="component" value="Unassembled WGS sequence"/>
</dbReference>
<dbReference type="EMBL" id="CAWUPB010000913">
    <property type="protein sequence ID" value="CAK7329098.1"/>
    <property type="molecule type" value="Genomic_DNA"/>
</dbReference>
<evidence type="ECO:0000256" key="1">
    <source>
        <dbReference type="ARBA" id="ARBA00010617"/>
    </source>
</evidence>
<dbReference type="GO" id="GO:0016132">
    <property type="term" value="P:brassinosteroid biosynthetic process"/>
    <property type="evidence" value="ECO:0007669"/>
    <property type="project" value="TreeGrafter"/>
</dbReference>
<dbReference type="AlphaFoldDB" id="A0AAV1R593"/>
<dbReference type="InterPro" id="IPR036396">
    <property type="entry name" value="Cyt_P450_sf"/>
</dbReference>
<organism evidence="4 5">
    <name type="scientific">Dovyalis caffra</name>
    <dbReference type="NCBI Taxonomy" id="77055"/>
    <lineage>
        <taxon>Eukaryota</taxon>
        <taxon>Viridiplantae</taxon>
        <taxon>Streptophyta</taxon>
        <taxon>Embryophyta</taxon>
        <taxon>Tracheophyta</taxon>
        <taxon>Spermatophyta</taxon>
        <taxon>Magnoliopsida</taxon>
        <taxon>eudicotyledons</taxon>
        <taxon>Gunneridae</taxon>
        <taxon>Pentapetalae</taxon>
        <taxon>rosids</taxon>
        <taxon>fabids</taxon>
        <taxon>Malpighiales</taxon>
        <taxon>Salicaceae</taxon>
        <taxon>Flacourtieae</taxon>
        <taxon>Dovyalis</taxon>
    </lineage>
</organism>
<evidence type="ECO:0000256" key="2">
    <source>
        <dbReference type="ARBA" id="ARBA00022723"/>
    </source>
</evidence>
<dbReference type="GO" id="GO:0016705">
    <property type="term" value="F:oxidoreductase activity, acting on paired donors, with incorporation or reduction of molecular oxygen"/>
    <property type="evidence" value="ECO:0007669"/>
    <property type="project" value="InterPro"/>
</dbReference>
<accession>A0AAV1R593</accession>
<gene>
    <name evidence="4" type="ORF">DCAF_LOCUS6846</name>
</gene>
<dbReference type="GO" id="GO:0010268">
    <property type="term" value="P:brassinosteroid homeostasis"/>
    <property type="evidence" value="ECO:0007669"/>
    <property type="project" value="TreeGrafter"/>
</dbReference>
<keyword evidence="2" id="KW-0479">Metal-binding</keyword>
<keyword evidence="5" id="KW-1185">Reference proteome</keyword>
<dbReference type="GO" id="GO:0004497">
    <property type="term" value="F:monooxygenase activity"/>
    <property type="evidence" value="ECO:0007669"/>
    <property type="project" value="InterPro"/>
</dbReference>
<comment type="caution">
    <text evidence="4">The sequence shown here is derived from an EMBL/GenBank/DDBJ whole genome shotgun (WGS) entry which is preliminary data.</text>
</comment>
<dbReference type="GO" id="GO:0020037">
    <property type="term" value="F:heme binding"/>
    <property type="evidence" value="ECO:0007669"/>
    <property type="project" value="InterPro"/>
</dbReference>
<comment type="similarity">
    <text evidence="1">Belongs to the cytochrome P450 family.</text>
</comment>
<proteinExistence type="inferred from homology"/>
<reference evidence="4 5" key="1">
    <citation type="submission" date="2024-01" db="EMBL/GenBank/DDBJ databases">
        <authorList>
            <person name="Waweru B."/>
        </authorList>
    </citation>
    <scope>NUCLEOTIDE SEQUENCE [LARGE SCALE GENOMIC DNA]</scope>
</reference>